<dbReference type="InterPro" id="IPR011013">
    <property type="entry name" value="Gal_mutarotase_sf_dom"/>
</dbReference>
<keyword evidence="4" id="KW-0472">Membrane</keyword>
<dbReference type="GO" id="GO:0030246">
    <property type="term" value="F:carbohydrate binding"/>
    <property type="evidence" value="ECO:0007669"/>
    <property type="project" value="InterPro"/>
</dbReference>
<evidence type="ECO:0000256" key="3">
    <source>
        <dbReference type="ARBA" id="ARBA00023277"/>
    </source>
</evidence>
<dbReference type="Proteomes" id="UP000053890">
    <property type="component" value="Unassembled WGS sequence"/>
</dbReference>
<reference evidence="5 6" key="1">
    <citation type="journal article" date="2015" name="Front. Microbiol.">
        <title>Genome sequence of the plant growth promoting endophytic yeast Rhodotorula graminis WP1.</title>
        <authorList>
            <person name="Firrincieli A."/>
            <person name="Otillar R."/>
            <person name="Salamov A."/>
            <person name="Schmutz J."/>
            <person name="Khan Z."/>
            <person name="Redman R.S."/>
            <person name="Fleck N.D."/>
            <person name="Lindquist E."/>
            <person name="Grigoriev I.V."/>
            <person name="Doty S.L."/>
        </authorList>
    </citation>
    <scope>NUCLEOTIDE SEQUENCE [LARGE SCALE GENOMIC DNA]</scope>
    <source>
        <strain evidence="5 6">WP1</strain>
    </source>
</reference>
<evidence type="ECO:0000256" key="4">
    <source>
        <dbReference type="SAM" id="Phobius"/>
    </source>
</evidence>
<dbReference type="GO" id="GO:0006006">
    <property type="term" value="P:glucose metabolic process"/>
    <property type="evidence" value="ECO:0007669"/>
    <property type="project" value="TreeGrafter"/>
</dbReference>
<evidence type="ECO:0000256" key="2">
    <source>
        <dbReference type="ARBA" id="ARBA00023235"/>
    </source>
</evidence>
<dbReference type="GO" id="GO:0033499">
    <property type="term" value="P:galactose catabolic process via UDP-galactose, Leloir pathway"/>
    <property type="evidence" value="ECO:0007669"/>
    <property type="project" value="TreeGrafter"/>
</dbReference>
<accession>A0A0P9IVN8</accession>
<protein>
    <recommendedName>
        <fullName evidence="7">Aldose 1-epimerase</fullName>
    </recommendedName>
</protein>
<evidence type="ECO:0008006" key="7">
    <source>
        <dbReference type="Google" id="ProtNLM"/>
    </source>
</evidence>
<evidence type="ECO:0000313" key="6">
    <source>
        <dbReference type="Proteomes" id="UP000053890"/>
    </source>
</evidence>
<feature type="transmembrane region" description="Helical" evidence="4">
    <location>
        <begin position="61"/>
        <end position="83"/>
    </location>
</feature>
<gene>
    <name evidence="5" type="ORF">RHOBADRAFT_54956</name>
</gene>
<evidence type="ECO:0000313" key="5">
    <source>
        <dbReference type="EMBL" id="KPV73777.1"/>
    </source>
</evidence>
<dbReference type="Gene3D" id="2.70.98.10">
    <property type="match status" value="1"/>
</dbReference>
<dbReference type="CDD" id="cd09019">
    <property type="entry name" value="galactose_mutarotase_like"/>
    <property type="match status" value="1"/>
</dbReference>
<dbReference type="InterPro" id="IPR008183">
    <property type="entry name" value="Aldose_1/G6P_1-epimerase"/>
</dbReference>
<keyword evidence="2" id="KW-0413">Isomerase</keyword>
<name>A0A0P9IVN8_RHOGW</name>
<dbReference type="PANTHER" id="PTHR10091">
    <property type="entry name" value="ALDOSE-1-EPIMERASE"/>
    <property type="match status" value="1"/>
</dbReference>
<dbReference type="STRING" id="578459.A0A0P9IVN8"/>
<dbReference type="GeneID" id="28978030"/>
<dbReference type="EMBL" id="KQ474082">
    <property type="protein sequence ID" value="KPV73777.1"/>
    <property type="molecule type" value="Genomic_DNA"/>
</dbReference>
<keyword evidence="6" id="KW-1185">Reference proteome</keyword>
<dbReference type="OrthoDB" id="274691at2759"/>
<dbReference type="Pfam" id="PF01263">
    <property type="entry name" value="Aldose_epim"/>
    <property type="match status" value="1"/>
</dbReference>
<dbReference type="OMA" id="YQLTSPY"/>
<keyword evidence="3" id="KW-0119">Carbohydrate metabolism</keyword>
<evidence type="ECO:0000256" key="1">
    <source>
        <dbReference type="ARBA" id="ARBA00006206"/>
    </source>
</evidence>
<dbReference type="InterPro" id="IPR047215">
    <property type="entry name" value="Galactose_mutarotase-like"/>
</dbReference>
<dbReference type="SUPFAM" id="SSF74650">
    <property type="entry name" value="Galactose mutarotase-like"/>
    <property type="match status" value="1"/>
</dbReference>
<dbReference type="RefSeq" id="XP_018269826.1">
    <property type="nucleotide sequence ID" value="XM_018417582.1"/>
</dbReference>
<dbReference type="GO" id="GO:0004034">
    <property type="term" value="F:aldose 1-epimerase activity"/>
    <property type="evidence" value="ECO:0007669"/>
    <property type="project" value="TreeGrafter"/>
</dbReference>
<sequence length="503" mass="55147">MLQRLGARILRTRVPVPVALPTDAEEAVPLTAHDQLTLDDLVHPRHGRDDPRKTHAPWRTLVGAVLLPGLLLLASTAALLWALPPLDDTLQWRDSYRNHSNVNVFERFEIRTKDHSARATFIPLGATLVDFWVKDREGEWRDVVLGYDNTTEYLTDKRFPYFGAVVGRVANRIAHASYTDPKTGDLVHLPANEAGRATLHGGIAGYARSGWRIIERSHDRLVFGLVDDAAEGFPGTVDVRASYTLRSDPVRLTTQLEARVVPSSDDREAPTTPIMLSSHVYWNLDGFQAPERGRGTGGSARDHRLWVDADRYLETDGELIPTGKIASIERDSPLDFSARGGGGGSRGAGSAPTIGERVDLPQAMGLCGTGCKGLDTALVFSDSARNVSVDPVVVLESPSSGIRLSIRTNQPALHLFTTPTRPWGLPYPVGLARKASHLPHGKAPEQCTAEERAYPKGGAVAIECEGLVDAVHHAGEEGWGDPWYTPERAYEWWSEYELSTFDS</sequence>
<keyword evidence="4" id="KW-0812">Transmembrane</keyword>
<organism evidence="5 6">
    <name type="scientific">Rhodotorula graminis (strain WP1)</name>
    <dbReference type="NCBI Taxonomy" id="578459"/>
    <lineage>
        <taxon>Eukaryota</taxon>
        <taxon>Fungi</taxon>
        <taxon>Dikarya</taxon>
        <taxon>Basidiomycota</taxon>
        <taxon>Pucciniomycotina</taxon>
        <taxon>Microbotryomycetes</taxon>
        <taxon>Sporidiobolales</taxon>
        <taxon>Sporidiobolaceae</taxon>
        <taxon>Rhodotorula</taxon>
    </lineage>
</organism>
<proteinExistence type="inferred from homology"/>
<dbReference type="AlphaFoldDB" id="A0A0P9IVN8"/>
<dbReference type="PANTHER" id="PTHR10091:SF6">
    <property type="entry name" value="1-EPIMERASE, PUTATIVE (AFU_ORTHOLOGUE AFUA_3G13240)-RELATED"/>
    <property type="match status" value="1"/>
</dbReference>
<dbReference type="InterPro" id="IPR014718">
    <property type="entry name" value="GH-type_carb-bd"/>
</dbReference>
<keyword evidence="4" id="KW-1133">Transmembrane helix</keyword>
<comment type="similarity">
    <text evidence="1">Belongs to the aldose epimerase family.</text>
</comment>